<dbReference type="SMART" id="SM00448">
    <property type="entry name" value="REC"/>
    <property type="match status" value="1"/>
</dbReference>
<dbReference type="Gene3D" id="3.40.50.2300">
    <property type="match status" value="1"/>
</dbReference>
<keyword evidence="2 6" id="KW-0145">Chemotaxis</keyword>
<name>A0A1W6YNX4_9BORD</name>
<evidence type="ECO:0000256" key="8">
    <source>
        <dbReference type="PROSITE-ProRule" id="PRU00169"/>
    </source>
</evidence>
<evidence type="ECO:0000256" key="5">
    <source>
        <dbReference type="ARBA" id="ARBA00048267"/>
    </source>
</evidence>
<dbReference type="EC" id="3.5.1.44" evidence="6"/>
<dbReference type="InterPro" id="IPR001789">
    <property type="entry name" value="Sig_transdc_resp-reg_receiver"/>
</dbReference>
<dbReference type="GO" id="GO:0000156">
    <property type="term" value="F:phosphorelay response regulator activity"/>
    <property type="evidence" value="ECO:0007669"/>
    <property type="project" value="InterPro"/>
</dbReference>
<dbReference type="OrthoDB" id="9793421at2"/>
<organism evidence="11 12">
    <name type="scientific">Bordetella genomosp. 8</name>
    <dbReference type="NCBI Taxonomy" id="1416806"/>
    <lineage>
        <taxon>Bacteria</taxon>
        <taxon>Pseudomonadati</taxon>
        <taxon>Pseudomonadota</taxon>
        <taxon>Betaproteobacteria</taxon>
        <taxon>Burkholderiales</taxon>
        <taxon>Alcaligenaceae</taxon>
        <taxon>Bordetella</taxon>
    </lineage>
</organism>
<evidence type="ECO:0000256" key="1">
    <source>
        <dbReference type="ARBA" id="ARBA00022490"/>
    </source>
</evidence>
<evidence type="ECO:0000256" key="3">
    <source>
        <dbReference type="ARBA" id="ARBA00022553"/>
    </source>
</evidence>
<feature type="active site" evidence="6 7">
    <location>
        <position position="188"/>
    </location>
</feature>
<protein>
    <recommendedName>
        <fullName evidence="6">Protein-glutamate methylesterase/protein-glutamine glutaminase</fullName>
        <ecNumber evidence="6">3.1.1.61</ecNumber>
        <ecNumber evidence="6">3.5.1.44</ecNumber>
    </recommendedName>
</protein>
<comment type="catalytic activity">
    <reaction evidence="5 6">
        <text>[protein]-L-glutamate 5-O-methyl ester + H2O = L-glutamyl-[protein] + methanol + H(+)</text>
        <dbReference type="Rhea" id="RHEA:23236"/>
        <dbReference type="Rhea" id="RHEA-COMP:10208"/>
        <dbReference type="Rhea" id="RHEA-COMP:10311"/>
        <dbReference type="ChEBI" id="CHEBI:15377"/>
        <dbReference type="ChEBI" id="CHEBI:15378"/>
        <dbReference type="ChEBI" id="CHEBI:17790"/>
        <dbReference type="ChEBI" id="CHEBI:29973"/>
        <dbReference type="ChEBI" id="CHEBI:82795"/>
        <dbReference type="EC" id="3.1.1.61"/>
    </reaction>
</comment>
<dbReference type="InterPro" id="IPR011006">
    <property type="entry name" value="CheY-like_superfamily"/>
</dbReference>
<dbReference type="PANTHER" id="PTHR42872">
    <property type="entry name" value="PROTEIN-GLUTAMATE METHYLESTERASE/PROTEIN-GLUTAMINE GLUTAMINASE"/>
    <property type="match status" value="1"/>
</dbReference>
<dbReference type="NCBIfam" id="NF009206">
    <property type="entry name" value="PRK12555.1"/>
    <property type="match status" value="1"/>
</dbReference>
<dbReference type="GO" id="GO:0050568">
    <property type="term" value="F:protein-glutamine glutaminase activity"/>
    <property type="evidence" value="ECO:0007669"/>
    <property type="project" value="UniProtKB-UniRule"/>
</dbReference>
<dbReference type="AlphaFoldDB" id="A0A1W6YNX4"/>
<dbReference type="CDD" id="cd16432">
    <property type="entry name" value="CheB_Rec"/>
    <property type="match status" value="1"/>
</dbReference>
<dbReference type="PROSITE" id="PS50122">
    <property type="entry name" value="CHEB"/>
    <property type="match status" value="1"/>
</dbReference>
<evidence type="ECO:0000256" key="6">
    <source>
        <dbReference type="HAMAP-Rule" id="MF_00099"/>
    </source>
</evidence>
<evidence type="ECO:0000256" key="2">
    <source>
        <dbReference type="ARBA" id="ARBA00022500"/>
    </source>
</evidence>
<dbReference type="InterPro" id="IPR035909">
    <property type="entry name" value="CheB_C"/>
</dbReference>
<dbReference type="SUPFAM" id="SSF52738">
    <property type="entry name" value="Methylesterase CheB, C-terminal domain"/>
    <property type="match status" value="1"/>
</dbReference>
<evidence type="ECO:0000259" key="10">
    <source>
        <dbReference type="PROSITE" id="PS50122"/>
    </source>
</evidence>
<dbReference type="CDD" id="cd17541">
    <property type="entry name" value="REC_CheB-like"/>
    <property type="match status" value="1"/>
</dbReference>
<proteinExistence type="inferred from homology"/>
<feature type="domain" description="CheB-type methylesterase" evidence="10">
    <location>
        <begin position="146"/>
        <end position="332"/>
    </location>
</feature>
<evidence type="ECO:0000259" key="9">
    <source>
        <dbReference type="PROSITE" id="PS50110"/>
    </source>
</evidence>
<dbReference type="PANTHER" id="PTHR42872:SF6">
    <property type="entry name" value="PROTEIN-GLUTAMATE METHYLESTERASE_PROTEIN-GLUTAMINE GLUTAMINASE"/>
    <property type="match status" value="1"/>
</dbReference>
<dbReference type="Proteomes" id="UP000194151">
    <property type="component" value="Chromosome"/>
</dbReference>
<keyword evidence="3" id="KW-0597">Phosphoprotein</keyword>
<dbReference type="KEGG" id="bgv:CAL12_19070"/>
<evidence type="ECO:0000256" key="4">
    <source>
        <dbReference type="ARBA" id="ARBA00022801"/>
    </source>
</evidence>
<comment type="caution">
    <text evidence="6 8">Lacks conserved residue(s) required for the propagation of feature annotation.</text>
</comment>
<dbReference type="SUPFAM" id="SSF52172">
    <property type="entry name" value="CheY-like"/>
    <property type="match status" value="1"/>
</dbReference>
<comment type="subcellular location">
    <subcellularLocation>
        <location evidence="6">Cytoplasm</location>
    </subcellularLocation>
</comment>
<dbReference type="HAMAP" id="MF_00099">
    <property type="entry name" value="CheB_chemtxs"/>
    <property type="match status" value="1"/>
</dbReference>
<comment type="domain">
    <text evidence="6">Contains a C-terminal catalytic domain, and an N-terminal region which modulates catalytic activity.</text>
</comment>
<sequence length="341" mass="36067">MKIGIVNDKPAAVEVLRQVLATDPDLQVAWIAFDGAEAVQRCAAARPDIVLMELAMPVMDGSEATRRIMADTPCAIIIVATDVDQNTSRVFDAMGHGALDAIEIPALGARDAQSAAAPLLRKIRNAGWLIGAYDRQRPASKGPVPPVSATAPRQLVAIGASAGGPPSLALLLKALPADFPAGIILVQHVDATFAQDMARWLDEQIPMPVRLALPGDTPAPGTVLLAGTNDHLVLLRDGTLNYTRQPVEGLYRPSIDVFFNSVARQWRGDAAGVLLTGMGRDGALGLKTMRDHGFLTIAQDRATSAVYGMPKAAAELGAASEIVPLHRIAESLARHFARKPA</sequence>
<keyword evidence="1 6" id="KW-0963">Cytoplasm</keyword>
<reference evidence="11 12" key="1">
    <citation type="submission" date="2017-05" db="EMBL/GenBank/DDBJ databases">
        <title>Complete and WGS of Bordetella genogroups.</title>
        <authorList>
            <person name="Spilker T."/>
            <person name="LiPuma J."/>
        </authorList>
    </citation>
    <scope>NUCLEOTIDE SEQUENCE [LARGE SCALE GENOMIC DNA]</scope>
    <source>
        <strain evidence="11 12">AU19157</strain>
    </source>
</reference>
<dbReference type="EC" id="3.1.1.61" evidence="6"/>
<feature type="active site" evidence="6 7">
    <location>
        <position position="161"/>
    </location>
</feature>
<evidence type="ECO:0000313" key="11">
    <source>
        <dbReference type="EMBL" id="ARP82714.1"/>
    </source>
</evidence>
<feature type="domain" description="Response regulatory" evidence="9">
    <location>
        <begin position="2"/>
        <end position="119"/>
    </location>
</feature>
<dbReference type="Pfam" id="PF00072">
    <property type="entry name" value="Response_reg"/>
    <property type="match status" value="1"/>
</dbReference>
<dbReference type="GO" id="GO:0008984">
    <property type="term" value="F:protein-glutamate methylesterase activity"/>
    <property type="evidence" value="ECO:0007669"/>
    <property type="project" value="UniProtKB-UniRule"/>
</dbReference>
<dbReference type="GO" id="GO:0005737">
    <property type="term" value="C:cytoplasm"/>
    <property type="evidence" value="ECO:0007669"/>
    <property type="project" value="UniProtKB-SubCell"/>
</dbReference>
<dbReference type="GO" id="GO:0006935">
    <property type="term" value="P:chemotaxis"/>
    <property type="evidence" value="ECO:0007669"/>
    <property type="project" value="UniProtKB-UniRule"/>
</dbReference>
<dbReference type="Gene3D" id="3.40.50.180">
    <property type="entry name" value="Methylesterase CheB, C-terminal domain"/>
    <property type="match status" value="1"/>
</dbReference>
<comment type="catalytic activity">
    <reaction evidence="6">
        <text>L-glutaminyl-[protein] + H2O = L-glutamyl-[protein] + NH4(+)</text>
        <dbReference type="Rhea" id="RHEA:16441"/>
        <dbReference type="Rhea" id="RHEA-COMP:10207"/>
        <dbReference type="Rhea" id="RHEA-COMP:10208"/>
        <dbReference type="ChEBI" id="CHEBI:15377"/>
        <dbReference type="ChEBI" id="CHEBI:28938"/>
        <dbReference type="ChEBI" id="CHEBI:29973"/>
        <dbReference type="ChEBI" id="CHEBI:30011"/>
        <dbReference type="EC" id="3.5.1.44"/>
    </reaction>
</comment>
<gene>
    <name evidence="6" type="primary">cheB</name>
    <name evidence="11" type="ORF">CAL12_19070</name>
</gene>
<keyword evidence="12" id="KW-1185">Reference proteome</keyword>
<dbReference type="PROSITE" id="PS50110">
    <property type="entry name" value="RESPONSE_REGULATORY"/>
    <property type="match status" value="1"/>
</dbReference>
<dbReference type="RefSeq" id="WP_086066073.1">
    <property type="nucleotide sequence ID" value="NZ_CP021108.1"/>
</dbReference>
<dbReference type="EMBL" id="CP021108">
    <property type="protein sequence ID" value="ARP82714.1"/>
    <property type="molecule type" value="Genomic_DNA"/>
</dbReference>
<evidence type="ECO:0000313" key="12">
    <source>
        <dbReference type="Proteomes" id="UP000194151"/>
    </source>
</evidence>
<dbReference type="InterPro" id="IPR008248">
    <property type="entry name" value="CheB-like"/>
</dbReference>
<keyword evidence="4 6" id="KW-0378">Hydrolase</keyword>
<evidence type="ECO:0000256" key="7">
    <source>
        <dbReference type="PROSITE-ProRule" id="PRU00050"/>
    </source>
</evidence>
<dbReference type="STRING" id="1416806.CAL12_19070"/>
<dbReference type="Pfam" id="PF01339">
    <property type="entry name" value="CheB_methylest"/>
    <property type="match status" value="1"/>
</dbReference>
<feature type="active site" evidence="6 7">
    <location>
        <position position="281"/>
    </location>
</feature>
<comment type="function">
    <text evidence="6">Involved in chemotaxis. Part of a chemotaxis signal transduction system that modulates chemotaxis in response to various stimuli. Catalyzes the demethylation of specific methylglutamate residues introduced into the chemoreceptors (methyl-accepting chemotaxis proteins or MCP) by CheR. Also mediates the irreversible deamidation of specific glutamine residues to glutamic acid.</text>
</comment>
<accession>A0A1W6YNX4</accession>
<dbReference type="PIRSF" id="PIRSF000876">
    <property type="entry name" value="RR_chemtxs_CheB"/>
    <property type="match status" value="1"/>
</dbReference>
<comment type="similarity">
    <text evidence="6">Belongs to the CheB family.</text>
</comment>
<dbReference type="InterPro" id="IPR000673">
    <property type="entry name" value="Sig_transdc_resp-reg_Me-estase"/>
</dbReference>